<evidence type="ECO:0000313" key="14">
    <source>
        <dbReference type="Proteomes" id="UP000245790"/>
    </source>
</evidence>
<name>A0A316G081_9GAMM</name>
<keyword evidence="8 11" id="KW-1133">Transmembrane helix</keyword>
<keyword evidence="14" id="KW-1185">Reference proteome</keyword>
<dbReference type="RefSeq" id="WP_109761846.1">
    <property type="nucleotide sequence ID" value="NZ_QGGU01000002.1"/>
</dbReference>
<evidence type="ECO:0000256" key="11">
    <source>
        <dbReference type="SAM" id="Phobius"/>
    </source>
</evidence>
<evidence type="ECO:0000256" key="8">
    <source>
        <dbReference type="ARBA" id="ARBA00022989"/>
    </source>
</evidence>
<evidence type="ECO:0000256" key="1">
    <source>
        <dbReference type="ARBA" id="ARBA00004377"/>
    </source>
</evidence>
<accession>A0A316G081</accession>
<protein>
    <recommendedName>
        <fullName evidence="3">Type II secretion system core protein G</fullName>
    </recommendedName>
</protein>
<evidence type="ECO:0000313" key="13">
    <source>
        <dbReference type="EMBL" id="PWK53785.1"/>
    </source>
</evidence>
<dbReference type="Proteomes" id="UP000245790">
    <property type="component" value="Unassembled WGS sequence"/>
</dbReference>
<comment type="similarity">
    <text evidence="2">Belongs to the GSP G family.</text>
</comment>
<evidence type="ECO:0000256" key="4">
    <source>
        <dbReference type="ARBA" id="ARBA00022475"/>
    </source>
</evidence>
<comment type="subcellular location">
    <subcellularLocation>
        <location evidence="1">Cell inner membrane</location>
        <topology evidence="1">Single-pass membrane protein</topology>
    </subcellularLocation>
</comment>
<dbReference type="AlphaFoldDB" id="A0A316G081"/>
<dbReference type="Pfam" id="PF08334">
    <property type="entry name" value="T2SSG"/>
    <property type="match status" value="1"/>
</dbReference>
<dbReference type="GO" id="GO:0005886">
    <property type="term" value="C:plasma membrane"/>
    <property type="evidence" value="ECO:0007669"/>
    <property type="project" value="UniProtKB-SubCell"/>
</dbReference>
<evidence type="ECO:0000256" key="5">
    <source>
        <dbReference type="ARBA" id="ARBA00022481"/>
    </source>
</evidence>
<evidence type="ECO:0000256" key="2">
    <source>
        <dbReference type="ARBA" id="ARBA00009984"/>
    </source>
</evidence>
<dbReference type="OrthoDB" id="9795612at2"/>
<comment type="caution">
    <text evidence="13">The sequence shown here is derived from an EMBL/GenBank/DDBJ whole genome shotgun (WGS) entry which is preliminary data.</text>
</comment>
<dbReference type="GO" id="GO:0015627">
    <property type="term" value="C:type II protein secretion system complex"/>
    <property type="evidence" value="ECO:0007669"/>
    <property type="project" value="InterPro"/>
</dbReference>
<evidence type="ECO:0000256" key="7">
    <source>
        <dbReference type="ARBA" id="ARBA00022692"/>
    </source>
</evidence>
<dbReference type="InterPro" id="IPR012902">
    <property type="entry name" value="N_methyl_site"/>
</dbReference>
<evidence type="ECO:0000256" key="6">
    <source>
        <dbReference type="ARBA" id="ARBA00022519"/>
    </source>
</evidence>
<dbReference type="GO" id="GO:0015628">
    <property type="term" value="P:protein secretion by the type II secretion system"/>
    <property type="evidence" value="ECO:0007669"/>
    <property type="project" value="InterPro"/>
</dbReference>
<dbReference type="EMBL" id="QGGU01000002">
    <property type="protein sequence ID" value="PWK53785.1"/>
    <property type="molecule type" value="Genomic_DNA"/>
</dbReference>
<dbReference type="PANTHER" id="PTHR30093">
    <property type="entry name" value="GENERAL SECRETION PATHWAY PROTEIN G"/>
    <property type="match status" value="1"/>
</dbReference>
<dbReference type="NCBIfam" id="TIGR01710">
    <property type="entry name" value="typeII_sec_gspG"/>
    <property type="match status" value="1"/>
</dbReference>
<dbReference type="SUPFAM" id="SSF54523">
    <property type="entry name" value="Pili subunits"/>
    <property type="match status" value="1"/>
</dbReference>
<keyword evidence="6" id="KW-0997">Cell inner membrane</keyword>
<sequence>MRQQRGFSLMEILIALVIIGILGAFVLQNFGGEVTKARYTKLKADFQTIESALMRYYNDNGFYPTSEQGLQALTQKPESNPEPNNYPRNGYIAKMQKDPWGNDYLYLSPAEYGEGDYEIISLGADGQEGGQDQSTDIANWNVDEVMAAMNEEQ</sequence>
<keyword evidence="4" id="KW-1003">Cell membrane</keyword>
<proteinExistence type="inferred from homology"/>
<dbReference type="Gene3D" id="3.30.700.10">
    <property type="entry name" value="Glycoprotein, Type 4 Pilin"/>
    <property type="match status" value="1"/>
</dbReference>
<dbReference type="PRINTS" id="PR00813">
    <property type="entry name" value="BCTERIALGSPG"/>
</dbReference>
<organism evidence="13 14">
    <name type="scientific">Pleionea mediterranea</name>
    <dbReference type="NCBI Taxonomy" id="523701"/>
    <lineage>
        <taxon>Bacteria</taxon>
        <taxon>Pseudomonadati</taxon>
        <taxon>Pseudomonadota</taxon>
        <taxon>Gammaproteobacteria</taxon>
        <taxon>Oceanospirillales</taxon>
        <taxon>Pleioneaceae</taxon>
        <taxon>Pleionea</taxon>
    </lineage>
</organism>
<dbReference type="NCBIfam" id="TIGR02532">
    <property type="entry name" value="IV_pilin_GFxxxE"/>
    <property type="match status" value="1"/>
</dbReference>
<dbReference type="Pfam" id="PF07963">
    <property type="entry name" value="N_methyl"/>
    <property type="match status" value="1"/>
</dbReference>
<feature type="compositionally biased region" description="Polar residues" evidence="10">
    <location>
        <begin position="67"/>
        <end position="87"/>
    </location>
</feature>
<dbReference type="InterPro" id="IPR000983">
    <property type="entry name" value="Bac_GSPG_pilin"/>
</dbReference>
<feature type="region of interest" description="Disordered" evidence="10">
    <location>
        <begin position="67"/>
        <end position="88"/>
    </location>
</feature>
<feature type="transmembrane region" description="Helical" evidence="11">
    <location>
        <begin position="12"/>
        <end position="31"/>
    </location>
</feature>
<keyword evidence="5" id="KW-0488">Methylation</keyword>
<evidence type="ECO:0000256" key="9">
    <source>
        <dbReference type="ARBA" id="ARBA00023136"/>
    </source>
</evidence>
<dbReference type="InterPro" id="IPR045584">
    <property type="entry name" value="Pilin-like"/>
</dbReference>
<reference evidence="13 14" key="1">
    <citation type="submission" date="2018-05" db="EMBL/GenBank/DDBJ databases">
        <title>Genomic Encyclopedia of Type Strains, Phase IV (KMG-IV): sequencing the most valuable type-strain genomes for metagenomic binning, comparative biology and taxonomic classification.</title>
        <authorList>
            <person name="Goeker M."/>
        </authorList>
    </citation>
    <scope>NUCLEOTIDE SEQUENCE [LARGE SCALE GENOMIC DNA]</scope>
    <source>
        <strain evidence="13 14">DSM 25350</strain>
    </source>
</reference>
<dbReference type="InterPro" id="IPR013545">
    <property type="entry name" value="T2SS_protein-GspG_C"/>
</dbReference>
<dbReference type="InterPro" id="IPR010054">
    <property type="entry name" value="Type2_sec_GspG"/>
</dbReference>
<evidence type="ECO:0000259" key="12">
    <source>
        <dbReference type="Pfam" id="PF08334"/>
    </source>
</evidence>
<evidence type="ECO:0000256" key="3">
    <source>
        <dbReference type="ARBA" id="ARBA00020042"/>
    </source>
</evidence>
<feature type="domain" description="Type II secretion system protein GspG C-terminal" evidence="12">
    <location>
        <begin position="32"/>
        <end position="140"/>
    </location>
</feature>
<dbReference type="PANTHER" id="PTHR30093:SF44">
    <property type="entry name" value="TYPE II SECRETION SYSTEM CORE PROTEIN G"/>
    <property type="match status" value="1"/>
</dbReference>
<keyword evidence="9 11" id="KW-0472">Membrane</keyword>
<gene>
    <name evidence="13" type="ORF">C8D97_102174</name>
</gene>
<evidence type="ECO:0000256" key="10">
    <source>
        <dbReference type="SAM" id="MobiDB-lite"/>
    </source>
</evidence>
<keyword evidence="7 11" id="KW-0812">Transmembrane</keyword>